<dbReference type="AlphaFoldDB" id="A0A9W7SWZ2"/>
<feature type="compositionally biased region" description="Low complexity" evidence="2">
    <location>
        <begin position="463"/>
        <end position="477"/>
    </location>
</feature>
<keyword evidence="1" id="KW-0175">Coiled coil</keyword>
<feature type="region of interest" description="Disordered" evidence="2">
    <location>
        <begin position="445"/>
        <end position="477"/>
    </location>
</feature>
<dbReference type="EMBL" id="RIBY02000768">
    <property type="protein sequence ID" value="KAH9837517.1"/>
    <property type="molecule type" value="Genomic_DNA"/>
</dbReference>
<comment type="caution">
    <text evidence="3">The sequence shown here is derived from an EMBL/GenBank/DDBJ whole genome shotgun (WGS) entry which is preliminary data.</text>
</comment>
<dbReference type="OrthoDB" id="3854292at2759"/>
<feature type="compositionally biased region" description="Polar residues" evidence="2">
    <location>
        <begin position="408"/>
        <end position="421"/>
    </location>
</feature>
<evidence type="ECO:0000256" key="2">
    <source>
        <dbReference type="SAM" id="MobiDB-lite"/>
    </source>
</evidence>
<feature type="region of interest" description="Disordered" evidence="2">
    <location>
        <begin position="380"/>
        <end position="432"/>
    </location>
</feature>
<reference evidence="3 4" key="1">
    <citation type="journal article" date="2018" name="IMA Fungus">
        <title>IMA Genome-F 10: Nine draft genome sequences of Claviceps purpurea s.lat., including C. arundinis, C. humidiphila, and C. cf. spartinae, pseudomolecules for the pitch canker pathogen Fusarium circinatum, draft genome of Davidsoniella eucalypti, Grosmannia galeiformis, Quambalaria eucalypti, and Teratosphaeria destructans.</title>
        <authorList>
            <person name="Wingfield B.D."/>
            <person name="Liu M."/>
            <person name="Nguyen H.D."/>
            <person name="Lane F.A."/>
            <person name="Morgan S.W."/>
            <person name="De Vos L."/>
            <person name="Wilken P.M."/>
            <person name="Duong T.A."/>
            <person name="Aylward J."/>
            <person name="Coetzee M.P."/>
            <person name="Dadej K."/>
            <person name="De Beer Z.W."/>
            <person name="Findlay W."/>
            <person name="Havenga M."/>
            <person name="Kolarik M."/>
            <person name="Menzies J.G."/>
            <person name="Naidoo K."/>
            <person name="Pochopski O."/>
            <person name="Shoukouhi P."/>
            <person name="Santana Q.C."/>
            <person name="Seifert K.A."/>
            <person name="Soal N."/>
            <person name="Steenkamp E.T."/>
            <person name="Tatham C.T."/>
            <person name="van der Nest M.A."/>
            <person name="Wingfield M.J."/>
        </authorList>
    </citation>
    <scope>NUCLEOTIDE SEQUENCE [LARGE SCALE GENOMIC DNA]</scope>
    <source>
        <strain evidence="3">CMW44962</strain>
    </source>
</reference>
<reference evidence="3 4" key="2">
    <citation type="journal article" date="2021" name="Curr. Genet.">
        <title>Genetic response to nitrogen starvation in the aggressive Eucalyptus foliar pathogen Teratosphaeria destructans.</title>
        <authorList>
            <person name="Havenga M."/>
            <person name="Wingfield B.D."/>
            <person name="Wingfield M.J."/>
            <person name="Dreyer L.L."/>
            <person name="Roets F."/>
            <person name="Aylward J."/>
        </authorList>
    </citation>
    <scope>NUCLEOTIDE SEQUENCE [LARGE SCALE GENOMIC DNA]</scope>
    <source>
        <strain evidence="3">CMW44962</strain>
    </source>
</reference>
<dbReference type="Proteomes" id="UP001138500">
    <property type="component" value="Unassembled WGS sequence"/>
</dbReference>
<name>A0A9W7SWZ2_9PEZI</name>
<evidence type="ECO:0000256" key="1">
    <source>
        <dbReference type="SAM" id="Coils"/>
    </source>
</evidence>
<sequence length="639" mass="71242">MDFRTLAAQHSETIDNLNQQLTARDKEIGQLQYRLADISEQTRLSAKSGYGGNEHELHNLQIRVKAAEDRSSDLERQLHDVEVRSERNLRRFSKVEAELDQQIATLQAQQAAEQLATVTDAVDASAHERVQQELATMRAQRDDLGRRLANLQRQFEEEKKSNRRREFEHDMEKAINRNDYDQDDEEPRLPGYSPLPLKQAYRPNNGSSEDAVRASVGPSSSGSTLAPKAIPTANEPPRPAPTSTATSRTGANSSQRAAFRTRLPKPSPQLAARISFALQRVPDINWQDADGSHNGLHAADIRPAPSQASLGKIAGGWNRNFSFTAPATSKAPVSHRPTLASRGLTSNAYQPTVDVMSSTYAAEPGVPRPSLVVKISTSPEPAKQSELKSNFVVGLPSPPIPAPRTDSRSSLTGRPKPTSQSPKRKRKLTQEEEVEKELLELGANNLELVDEPQGTSTKRLRSARTSTSVSSLSNATYPSVSSQSTTASISNLSKNDDFSFEFIAIISYDCEGRVDSHYLSSDIANDVGELWDAIHSLRDHWEDKKGQDWQWEFEKPGYNFAARPCVTRKLEAKRTYWRKGCEGKYACTDCVAANRPCFTFAGEEEASVEEWKFWLLPLHEDDRKVAVEEGFEIRYWLNA</sequence>
<organism evidence="3 4">
    <name type="scientific">Teratosphaeria destructans</name>
    <dbReference type="NCBI Taxonomy" id="418781"/>
    <lineage>
        <taxon>Eukaryota</taxon>
        <taxon>Fungi</taxon>
        <taxon>Dikarya</taxon>
        <taxon>Ascomycota</taxon>
        <taxon>Pezizomycotina</taxon>
        <taxon>Dothideomycetes</taxon>
        <taxon>Dothideomycetidae</taxon>
        <taxon>Mycosphaerellales</taxon>
        <taxon>Teratosphaeriaceae</taxon>
        <taxon>Teratosphaeria</taxon>
    </lineage>
</organism>
<feature type="compositionally biased region" description="Basic and acidic residues" evidence="2">
    <location>
        <begin position="154"/>
        <end position="180"/>
    </location>
</feature>
<accession>A0A9W7SWZ2</accession>
<gene>
    <name evidence="3" type="ORF">Tdes44962_MAKER08329</name>
</gene>
<proteinExistence type="predicted"/>
<feature type="coiled-coil region" evidence="1">
    <location>
        <begin position="57"/>
        <end position="84"/>
    </location>
</feature>
<evidence type="ECO:0000313" key="3">
    <source>
        <dbReference type="EMBL" id="KAH9837517.1"/>
    </source>
</evidence>
<evidence type="ECO:0000313" key="4">
    <source>
        <dbReference type="Proteomes" id="UP001138500"/>
    </source>
</evidence>
<keyword evidence="4" id="KW-1185">Reference proteome</keyword>
<protein>
    <submittedName>
        <fullName evidence="3">Uncharacterized protein</fullName>
    </submittedName>
</protein>
<feature type="region of interest" description="Disordered" evidence="2">
    <location>
        <begin position="152"/>
        <end position="259"/>
    </location>
</feature>